<evidence type="ECO:0000313" key="8">
    <source>
        <dbReference type="Proteomes" id="UP001237642"/>
    </source>
</evidence>
<gene>
    <name evidence="7" type="ORF">POM88_050538</name>
</gene>
<dbReference type="PANTHER" id="PTHR23315">
    <property type="entry name" value="U BOX DOMAIN-CONTAINING"/>
    <property type="match status" value="1"/>
</dbReference>
<evidence type="ECO:0000256" key="4">
    <source>
        <dbReference type="ARBA" id="ARBA00022679"/>
    </source>
</evidence>
<dbReference type="PROSITE" id="PS51698">
    <property type="entry name" value="U_BOX"/>
    <property type="match status" value="1"/>
</dbReference>
<dbReference type="Gene3D" id="3.30.40.10">
    <property type="entry name" value="Zinc/RING finger domain, C3HC4 (zinc finger)"/>
    <property type="match status" value="1"/>
</dbReference>
<dbReference type="GO" id="GO:0016567">
    <property type="term" value="P:protein ubiquitination"/>
    <property type="evidence" value="ECO:0007669"/>
    <property type="project" value="InterPro"/>
</dbReference>
<dbReference type="EMBL" id="JAUIZM010000011">
    <property type="protein sequence ID" value="KAK1357282.1"/>
    <property type="molecule type" value="Genomic_DNA"/>
</dbReference>
<dbReference type="InterPro" id="IPR011989">
    <property type="entry name" value="ARM-like"/>
</dbReference>
<accession>A0AAD8H0A1</accession>
<dbReference type="Proteomes" id="UP001237642">
    <property type="component" value="Unassembled WGS sequence"/>
</dbReference>
<keyword evidence="5" id="KW-0833">Ubl conjugation pathway</keyword>
<sequence>MIAVICTNMIRHRTCPKTQQFLTSFSLTPKYVLRGLIAQWCEANGVEPPKKCLQPSKTTSACAPAERSKINSLLNKLTSGNLEDQRFAAGEIRLLAKRNAHNRVAIAEAGAIRYFLSVPDENKVTIGGFGAIPPLVTLLSEGNQRGKRAGIVPTLMKLLKEPNNGLLDESLAILSLLASHSGGRADIGAADALPVLVAVIGSGSPRNKENSAAVLVLLCSADQKHLAEAQKLGVMSSLVDLVQNGTNRGKLKAEQFLACFKQQNQA</sequence>
<comment type="catalytic activity">
    <reaction evidence="1">
        <text>S-ubiquitinyl-[E2 ubiquitin-conjugating enzyme]-L-cysteine + [acceptor protein]-L-lysine = [E2 ubiquitin-conjugating enzyme]-L-cysteine + N(6)-ubiquitinyl-[acceptor protein]-L-lysine.</text>
        <dbReference type="EC" id="2.3.2.27"/>
    </reaction>
</comment>
<dbReference type="PANTHER" id="PTHR23315:SF275">
    <property type="entry name" value="U-BOX DOMAIN-CONTAINING PROTEIN 13"/>
    <property type="match status" value="1"/>
</dbReference>
<evidence type="ECO:0000256" key="3">
    <source>
        <dbReference type="ARBA" id="ARBA00012483"/>
    </source>
</evidence>
<evidence type="ECO:0000256" key="2">
    <source>
        <dbReference type="ARBA" id="ARBA00004906"/>
    </source>
</evidence>
<dbReference type="Pfam" id="PF25598">
    <property type="entry name" value="ARM_PUB"/>
    <property type="match status" value="1"/>
</dbReference>
<dbReference type="GO" id="GO:0061630">
    <property type="term" value="F:ubiquitin protein ligase activity"/>
    <property type="evidence" value="ECO:0007669"/>
    <property type="project" value="UniProtKB-EC"/>
</dbReference>
<keyword evidence="4 7" id="KW-0808">Transferase</keyword>
<dbReference type="Gene3D" id="1.25.10.10">
    <property type="entry name" value="Leucine-rich Repeat Variant"/>
    <property type="match status" value="1"/>
</dbReference>
<keyword evidence="8" id="KW-1185">Reference proteome</keyword>
<evidence type="ECO:0000256" key="1">
    <source>
        <dbReference type="ARBA" id="ARBA00000900"/>
    </source>
</evidence>
<dbReference type="InterPro" id="IPR058678">
    <property type="entry name" value="ARM_PUB"/>
</dbReference>
<protein>
    <recommendedName>
        <fullName evidence="3">RING-type E3 ubiquitin transferase</fullName>
        <ecNumber evidence="3">2.3.2.27</ecNumber>
    </recommendedName>
</protein>
<dbReference type="InterPro" id="IPR016024">
    <property type="entry name" value="ARM-type_fold"/>
</dbReference>
<dbReference type="EC" id="2.3.2.27" evidence="3"/>
<dbReference type="SUPFAM" id="SSF57850">
    <property type="entry name" value="RING/U-box"/>
    <property type="match status" value="1"/>
</dbReference>
<reference evidence="7" key="1">
    <citation type="submission" date="2023-02" db="EMBL/GenBank/DDBJ databases">
        <title>Genome of toxic invasive species Heracleum sosnowskyi carries increased number of genes despite the absence of recent whole-genome duplications.</title>
        <authorList>
            <person name="Schelkunov M."/>
            <person name="Shtratnikova V."/>
            <person name="Makarenko M."/>
            <person name="Klepikova A."/>
            <person name="Omelchenko D."/>
            <person name="Novikova G."/>
            <person name="Obukhova E."/>
            <person name="Bogdanov V."/>
            <person name="Penin A."/>
            <person name="Logacheva M."/>
        </authorList>
    </citation>
    <scope>NUCLEOTIDE SEQUENCE</scope>
    <source>
        <strain evidence="7">Hsosn_3</strain>
        <tissue evidence="7">Leaf</tissue>
    </source>
</reference>
<reference evidence="7" key="2">
    <citation type="submission" date="2023-05" db="EMBL/GenBank/DDBJ databases">
        <authorList>
            <person name="Schelkunov M.I."/>
        </authorList>
    </citation>
    <scope>NUCLEOTIDE SEQUENCE</scope>
    <source>
        <strain evidence="7">Hsosn_3</strain>
        <tissue evidence="7">Leaf</tissue>
    </source>
</reference>
<dbReference type="AlphaFoldDB" id="A0AAD8H0A1"/>
<dbReference type="InterPro" id="IPR013083">
    <property type="entry name" value="Znf_RING/FYVE/PHD"/>
</dbReference>
<comment type="pathway">
    <text evidence="2">Protein modification; protein ubiquitination.</text>
</comment>
<feature type="domain" description="U-box" evidence="6">
    <location>
        <begin position="1"/>
        <end position="47"/>
    </location>
</feature>
<comment type="caution">
    <text evidence="7">The sequence shown here is derived from an EMBL/GenBank/DDBJ whole genome shotgun (WGS) entry which is preliminary data.</text>
</comment>
<name>A0AAD8H0A1_9APIA</name>
<proteinExistence type="predicted"/>
<evidence type="ECO:0000259" key="6">
    <source>
        <dbReference type="PROSITE" id="PS51698"/>
    </source>
</evidence>
<organism evidence="7 8">
    <name type="scientific">Heracleum sosnowskyi</name>
    <dbReference type="NCBI Taxonomy" id="360622"/>
    <lineage>
        <taxon>Eukaryota</taxon>
        <taxon>Viridiplantae</taxon>
        <taxon>Streptophyta</taxon>
        <taxon>Embryophyta</taxon>
        <taxon>Tracheophyta</taxon>
        <taxon>Spermatophyta</taxon>
        <taxon>Magnoliopsida</taxon>
        <taxon>eudicotyledons</taxon>
        <taxon>Gunneridae</taxon>
        <taxon>Pentapetalae</taxon>
        <taxon>asterids</taxon>
        <taxon>campanulids</taxon>
        <taxon>Apiales</taxon>
        <taxon>Apiaceae</taxon>
        <taxon>Apioideae</taxon>
        <taxon>apioid superclade</taxon>
        <taxon>Tordylieae</taxon>
        <taxon>Tordyliinae</taxon>
        <taxon>Heracleum</taxon>
    </lineage>
</organism>
<dbReference type="InterPro" id="IPR003613">
    <property type="entry name" value="Ubox_domain"/>
</dbReference>
<evidence type="ECO:0000256" key="5">
    <source>
        <dbReference type="ARBA" id="ARBA00022786"/>
    </source>
</evidence>
<dbReference type="SUPFAM" id="SSF48371">
    <property type="entry name" value="ARM repeat"/>
    <property type="match status" value="1"/>
</dbReference>
<evidence type="ECO:0000313" key="7">
    <source>
        <dbReference type="EMBL" id="KAK1357282.1"/>
    </source>
</evidence>